<dbReference type="RefSeq" id="WP_123261537.1">
    <property type="nucleotide sequence ID" value="NZ_RJTX01000001.1"/>
</dbReference>
<dbReference type="EMBL" id="SOQW01000001">
    <property type="protein sequence ID" value="TDX95241.1"/>
    <property type="molecule type" value="Genomic_DNA"/>
</dbReference>
<evidence type="ECO:0000313" key="3">
    <source>
        <dbReference type="Proteomes" id="UP000269375"/>
    </source>
</evidence>
<evidence type="ECO:0000313" key="1">
    <source>
        <dbReference type="EMBL" id="ROH99829.1"/>
    </source>
</evidence>
<accession>A0A3N0W434</accession>
<keyword evidence="4" id="KW-1185">Reference proteome</keyword>
<evidence type="ECO:0000313" key="4">
    <source>
        <dbReference type="Proteomes" id="UP000295709"/>
    </source>
</evidence>
<dbReference type="Proteomes" id="UP000295709">
    <property type="component" value="Unassembled WGS sequence"/>
</dbReference>
<reference evidence="2 4" key="2">
    <citation type="submission" date="2019-03" db="EMBL/GenBank/DDBJ databases">
        <title>Genomic Encyclopedia of Archaeal and Bacterial Type Strains, Phase II (KMG-II): from individual species to whole genera.</title>
        <authorList>
            <person name="Goeker M."/>
        </authorList>
    </citation>
    <scope>NUCLEOTIDE SEQUENCE [LARGE SCALE GENOMIC DNA]</scope>
    <source>
        <strain evidence="2 4">DSM 15235</strain>
    </source>
</reference>
<dbReference type="Proteomes" id="UP000269375">
    <property type="component" value="Unassembled WGS sequence"/>
</dbReference>
<dbReference type="OrthoDB" id="706486at2"/>
<dbReference type="PROSITE" id="PS51257">
    <property type="entry name" value="PROKAR_LIPOPROTEIN"/>
    <property type="match status" value="1"/>
</dbReference>
<reference evidence="3" key="1">
    <citation type="submission" date="2018-11" db="EMBL/GenBank/DDBJ databases">
        <title>Proposal to divide the Flavobacteriaceae and reorganize its genera based on Amino Acid Identity values calculated from whole genome sequences.</title>
        <authorList>
            <person name="Nicholson A.C."/>
            <person name="Gulvik C.A."/>
            <person name="Whitney A.M."/>
            <person name="Humrighouse B.W."/>
            <person name="Bell M."/>
            <person name="Holmes B."/>
            <person name="Steigerwalt A."/>
            <person name="Villarma A."/>
            <person name="Sheth M."/>
            <person name="Batra D."/>
            <person name="Pryor J."/>
            <person name="Bernardet J.-F."/>
            <person name="Hugo C."/>
            <person name="Kampfer P."/>
            <person name="Newman J."/>
            <person name="Mcquiston J.R."/>
        </authorList>
    </citation>
    <scope>NUCLEOTIDE SEQUENCE [LARGE SCALE GENOMIC DNA]</scope>
    <source>
        <strain evidence="3">DSM 15235</strain>
    </source>
</reference>
<proteinExistence type="predicted"/>
<name>A0A3N0W434_9FLAO</name>
<dbReference type="AlphaFoldDB" id="A0A3N0W434"/>
<organism evidence="1 3">
    <name type="scientific">Chryseobacterium daecheongense</name>
    <dbReference type="NCBI Taxonomy" id="192389"/>
    <lineage>
        <taxon>Bacteria</taxon>
        <taxon>Pseudomonadati</taxon>
        <taxon>Bacteroidota</taxon>
        <taxon>Flavobacteriia</taxon>
        <taxon>Flavobacteriales</taxon>
        <taxon>Weeksellaceae</taxon>
        <taxon>Chryseobacterium group</taxon>
        <taxon>Chryseobacterium</taxon>
    </lineage>
</organism>
<gene>
    <name evidence="2" type="ORF">BCF50_1018</name>
    <name evidence="1" type="ORF">EGI05_02775</name>
</gene>
<protein>
    <submittedName>
        <fullName evidence="1">Uncharacterized protein</fullName>
    </submittedName>
</protein>
<dbReference type="EMBL" id="RJTX01000001">
    <property type="protein sequence ID" value="ROH99829.1"/>
    <property type="molecule type" value="Genomic_DNA"/>
</dbReference>
<comment type="caution">
    <text evidence="1">The sequence shown here is derived from an EMBL/GenBank/DDBJ whole genome shotgun (WGS) entry which is preliminary data.</text>
</comment>
<evidence type="ECO:0000313" key="2">
    <source>
        <dbReference type="EMBL" id="TDX95241.1"/>
    </source>
</evidence>
<sequence length="196" mass="22814">MKNILFVSSLTMLLLSCKQDKSKNEDLIENAAENTTSSIPIKRLSNIQSMVDAVYYEQIKNDESLTNFDEKFHSLQEDSRKMNQMYNDIVGKSDDYYSDAEIRAKGIKDSVLKKQIISLLKDSSIKYNVKVEKLKELKNQININHYKLYGFYDAFKIRKTLPEIEKYQNAHPLKTDSLDNFIKKQNALLSELNKLK</sequence>